<evidence type="ECO:0000313" key="1">
    <source>
        <dbReference type="EMBL" id="OKP91268.1"/>
    </source>
</evidence>
<accession>A0ABX3ETI0</accession>
<dbReference type="Proteomes" id="UP000186058">
    <property type="component" value="Unassembled WGS sequence"/>
</dbReference>
<protein>
    <recommendedName>
        <fullName evidence="3">WYL domain-containing protein</fullName>
    </recommendedName>
</protein>
<dbReference type="EMBL" id="LVWI01000002">
    <property type="protein sequence ID" value="OKP91268.1"/>
    <property type="molecule type" value="Genomic_DNA"/>
</dbReference>
<reference evidence="1 2" key="1">
    <citation type="submission" date="2016-03" db="EMBL/GenBank/DDBJ databases">
        <authorList>
            <person name="Sant'Anna F.H."/>
            <person name="Ambrosini A."/>
            <person name="Souza R."/>
            <person name="Bach E."/>
            <person name="Fernandes G."/>
            <person name="Balsanelli E."/>
            <person name="Baura V.A."/>
            <person name="Souza E.M."/>
            <person name="Passaglia L."/>
        </authorList>
    </citation>
    <scope>NUCLEOTIDE SEQUENCE [LARGE SCALE GENOMIC DNA]</scope>
    <source>
        <strain evidence="1 2">P26E</strain>
    </source>
</reference>
<organism evidence="1 2">
    <name type="scientific">Paenibacillus helianthi</name>
    <dbReference type="NCBI Taxonomy" id="1349432"/>
    <lineage>
        <taxon>Bacteria</taxon>
        <taxon>Bacillati</taxon>
        <taxon>Bacillota</taxon>
        <taxon>Bacilli</taxon>
        <taxon>Bacillales</taxon>
        <taxon>Paenibacillaceae</taxon>
        <taxon>Paenibacillus</taxon>
    </lineage>
</organism>
<keyword evidence="2" id="KW-1185">Reference proteome</keyword>
<comment type="caution">
    <text evidence="1">The sequence shown here is derived from an EMBL/GenBank/DDBJ whole genome shotgun (WGS) entry which is preliminary data.</text>
</comment>
<evidence type="ECO:0008006" key="3">
    <source>
        <dbReference type="Google" id="ProtNLM"/>
    </source>
</evidence>
<proteinExistence type="predicted"/>
<evidence type="ECO:0000313" key="2">
    <source>
        <dbReference type="Proteomes" id="UP000186058"/>
    </source>
</evidence>
<gene>
    <name evidence="1" type="ORF">A3844_04270</name>
</gene>
<name>A0ABX3ETI0_9BACL</name>
<sequence length="65" mass="7430">MEKLIGEVVEIIYEDKAGKITQRRIKVHGHKAGLLRTTCFTTGGPRVFRVERILAWRRDKVSHAG</sequence>